<dbReference type="Proteomes" id="UP000275945">
    <property type="component" value="Segment"/>
</dbReference>
<dbReference type="EMBL" id="MH884513">
    <property type="protein sequence ID" value="AYP68724.1"/>
    <property type="molecule type" value="Genomic_DNA"/>
</dbReference>
<evidence type="ECO:0000313" key="1">
    <source>
        <dbReference type="EMBL" id="AYP68724.1"/>
    </source>
</evidence>
<gene>
    <name evidence="1" type="ORF">BpsS36_00018</name>
</gene>
<evidence type="ECO:0000313" key="2">
    <source>
        <dbReference type="Proteomes" id="UP000275945"/>
    </source>
</evidence>
<name>A0A3G3BWZ6_9CAUD</name>
<organism evidence="1 2">
    <name type="scientific">Bacillus phage vB_BpsS-36</name>
    <dbReference type="NCBI Taxonomy" id="2419622"/>
    <lineage>
        <taxon>Viruses</taxon>
        <taxon>Duplodnaviria</taxon>
        <taxon>Heunggongvirae</taxon>
        <taxon>Uroviricota</taxon>
        <taxon>Caudoviricetes</taxon>
        <taxon>Ehrlichviridae</taxon>
        <taxon>Nairobivirus</taxon>
        <taxon>Nairobivirus nv36</taxon>
    </lineage>
</organism>
<proteinExistence type="predicted"/>
<sequence>MSNKPWLKKKDERVINVMGAEITLKKISFGDSRNAIQQAFQVDPFTKKSTVDATLLGVLRALYQIKDWNLTDEEGNKLPITLDTFDNLLDEDFVSQIIKEVQEISDEVKAEEKK</sequence>
<accession>A0A3G3BWZ6</accession>
<protein>
    <recommendedName>
        <fullName evidence="3">Tail assembly chaperone</fullName>
    </recommendedName>
</protein>
<evidence type="ECO:0008006" key="3">
    <source>
        <dbReference type="Google" id="ProtNLM"/>
    </source>
</evidence>
<reference evidence="1 2" key="1">
    <citation type="submission" date="2018-09" db="EMBL/GenBank/DDBJ databases">
        <title>Comparative Genomic Analysis of Eight Novel Haloalkaliphilic Bacteriophages from Lake Elmenteita, Kenya.</title>
        <authorList>
            <person name="Akhwale J.K."/>
        </authorList>
    </citation>
    <scope>NUCLEOTIDE SEQUENCE [LARGE SCALE GENOMIC DNA]</scope>
</reference>
<keyword evidence="2" id="KW-1185">Reference proteome</keyword>